<accession>A0A1S8CVM6</accession>
<dbReference type="InterPro" id="IPR011059">
    <property type="entry name" value="Metal-dep_hydrolase_composite"/>
</dbReference>
<feature type="domain" description="Urease" evidence="13">
    <location>
        <begin position="128"/>
        <end position="566"/>
    </location>
</feature>
<evidence type="ECO:0000256" key="9">
    <source>
        <dbReference type="PIRSR" id="PIRSR611612-52"/>
    </source>
</evidence>
<sequence length="566" mass="61043">MKMSRRAYSEMFGPTKGDRVRLADTELLLEVEYDYTCYGEEVKFGGGKVIRDGMGQSQLNAEFVADTVITNALIVDWWGIVKADVGLKNGRIWKIGKAGNPDIQPDIDIPLGAATEVIAGEGQILTAGGVDTHIHWICPQQVVTALMSGITTMIGGGTGPAAGTSATTVTPGPWHIATMLKAIDSLPMNIGLLGKGNLSLPEPIAEQIKAGVVGLKLHEDWGSTPAAIDNCLTVADQYDVQVAIHTDTLNESGFLEATLGAFKDRTIHTYHTEGAGGGHAPDILKAIGQSNVLPSSTNPTRPYTINTIDEHLDMLMVCHHLDPAISEDVAFAESRIRRETIAAEDILQDLGAIAMMSSDSQAMGRVGEVIIRTWQTAHKMKVQRGALEGDSARNDNQRIKRYIAKYTINPAITHGLSHEVGSVEVGKLADLVLWKPAFFGVKPSMIIKGGMIAAAPMGDINASIPTPQPVHYRPMFGALPDGVHASCITFLSQIAIENGVAEKLGLKKMISPAKNTRNIRKTDMKHNTYLPVMEVDPETYVVKADGVHLTCEPADVLPMAQRYFLF</sequence>
<feature type="binding site" description="via carbamate group" evidence="5 8">
    <location>
        <position position="216"/>
    </location>
    <ligand>
        <name>Ni(2+)</name>
        <dbReference type="ChEBI" id="CHEBI:49786"/>
        <label>2</label>
    </ligand>
</feature>
<evidence type="ECO:0000256" key="8">
    <source>
        <dbReference type="PIRSR" id="PIRSR611612-51"/>
    </source>
</evidence>
<dbReference type="GO" id="GO:0005737">
    <property type="term" value="C:cytoplasm"/>
    <property type="evidence" value="ECO:0007669"/>
    <property type="project" value="UniProtKB-SubCell"/>
</dbReference>
<dbReference type="PANTHER" id="PTHR43440:SF1">
    <property type="entry name" value="UREASE"/>
    <property type="match status" value="1"/>
</dbReference>
<dbReference type="InterPro" id="IPR006680">
    <property type="entry name" value="Amidohydro-rel"/>
</dbReference>
<dbReference type="NCBIfam" id="NF009686">
    <property type="entry name" value="PRK13207.1"/>
    <property type="match status" value="1"/>
</dbReference>
<evidence type="ECO:0000256" key="1">
    <source>
        <dbReference type="ARBA" id="ARBA00004897"/>
    </source>
</evidence>
<organism evidence="14 15">
    <name type="scientific">Alkanindiges hydrocarboniclasticus</name>
    <dbReference type="NCBI Taxonomy" id="1907941"/>
    <lineage>
        <taxon>Bacteria</taxon>
        <taxon>Pseudomonadati</taxon>
        <taxon>Pseudomonadota</taxon>
        <taxon>Gammaproteobacteria</taxon>
        <taxon>Moraxellales</taxon>
        <taxon>Moraxellaceae</taxon>
        <taxon>Alkanindiges</taxon>
    </lineage>
</organism>
<dbReference type="InterPro" id="IPR029754">
    <property type="entry name" value="Urease_Ni-bd"/>
</dbReference>
<feature type="binding site" description="via carbamate group" evidence="5 8">
    <location>
        <position position="216"/>
    </location>
    <ligand>
        <name>Ni(2+)</name>
        <dbReference type="ChEBI" id="CHEBI:49786"/>
        <label>1</label>
    </ligand>
</feature>
<dbReference type="HAMAP" id="MF_01953">
    <property type="entry name" value="Urease_alpha"/>
    <property type="match status" value="1"/>
</dbReference>
<feature type="binding site" evidence="5 8">
    <location>
        <position position="245"/>
    </location>
    <ligand>
        <name>Ni(2+)</name>
        <dbReference type="ChEBI" id="CHEBI:49786"/>
        <label>2</label>
    </ligand>
</feature>
<dbReference type="InterPro" id="IPR032466">
    <property type="entry name" value="Metal_Hydrolase"/>
</dbReference>
<keyword evidence="15" id="KW-1185">Reference proteome</keyword>
<dbReference type="EMBL" id="MLCN01000023">
    <property type="protein sequence ID" value="ONG39561.1"/>
    <property type="molecule type" value="Genomic_DNA"/>
</dbReference>
<feature type="modified residue" description="N6-carboxylysine" evidence="5 7">
    <location>
        <position position="216"/>
    </location>
</feature>
<dbReference type="RefSeq" id="WP_076878352.1">
    <property type="nucleotide sequence ID" value="NZ_MLCN01000023.1"/>
</dbReference>
<dbReference type="EC" id="3.5.1.5" evidence="5 6"/>
<dbReference type="CDD" id="cd00375">
    <property type="entry name" value="Urease_alpha"/>
    <property type="match status" value="1"/>
</dbReference>
<dbReference type="PROSITE" id="PS00145">
    <property type="entry name" value="UREASE_2"/>
    <property type="match status" value="1"/>
</dbReference>
<protein>
    <recommendedName>
        <fullName evidence="5 6">Urease subunit alpha</fullName>
        <ecNumber evidence="5 6">3.5.1.5</ecNumber>
    </recommendedName>
    <alternativeName>
        <fullName evidence="5">Urea amidohydrolase subunit alpha</fullName>
    </alternativeName>
</protein>
<keyword evidence="4 5" id="KW-0378">Hydrolase</keyword>
<dbReference type="Gene3D" id="2.30.40.10">
    <property type="entry name" value="Urease, subunit C, domain 1"/>
    <property type="match status" value="1"/>
</dbReference>
<comment type="pathway">
    <text evidence="1 5">Nitrogen metabolism; urea degradation; CO(2) and NH(3) from urea (urease route): step 1/1.</text>
</comment>
<dbReference type="PROSITE" id="PS51368">
    <property type="entry name" value="UREASE_3"/>
    <property type="match status" value="1"/>
</dbReference>
<keyword evidence="2 5" id="KW-0533">Nickel</keyword>
<comment type="subcellular location">
    <subcellularLocation>
        <location evidence="5 10">Cytoplasm</location>
    </subcellularLocation>
</comment>
<dbReference type="OrthoDB" id="9802793at2"/>
<feature type="binding site" evidence="5 10">
    <location>
        <position position="218"/>
    </location>
    <ligand>
        <name>substrate</name>
    </ligand>
</feature>
<evidence type="ECO:0000256" key="6">
    <source>
        <dbReference type="NCBIfam" id="TIGR01792"/>
    </source>
</evidence>
<evidence type="ECO:0000256" key="10">
    <source>
        <dbReference type="PROSITE-ProRule" id="PRU00700"/>
    </source>
</evidence>
<comment type="similarity">
    <text evidence="5 12">Belongs to the metallo-dependent hydrolases superfamily. Urease alpha subunit family.</text>
</comment>
<dbReference type="SUPFAM" id="SSF51338">
    <property type="entry name" value="Composite domain of metallo-dependent hydrolases"/>
    <property type="match status" value="2"/>
</dbReference>
<comment type="subunit">
    <text evidence="5">Heterotrimer of UreA (gamma), UreB (beta) and UreC (alpha) subunits. Three heterotrimers associate to form the active enzyme.</text>
</comment>
<keyword evidence="3 5" id="KW-0479">Metal-binding</keyword>
<dbReference type="InterPro" id="IPR017950">
    <property type="entry name" value="Urease_AS"/>
</dbReference>
<dbReference type="Pfam" id="PF00449">
    <property type="entry name" value="Urease_alpha"/>
    <property type="match status" value="1"/>
</dbReference>
<comment type="PTM">
    <text evidence="5">Carboxylation allows a single lysine to coordinate two nickel ions.</text>
</comment>
<comment type="PTM">
    <text evidence="7">Carbamylation allows a single lysine to coordinate two nickel ions.</text>
</comment>
<dbReference type="Gene3D" id="3.20.20.140">
    <property type="entry name" value="Metal-dependent hydrolases"/>
    <property type="match status" value="1"/>
</dbReference>
<dbReference type="InterPro" id="IPR017951">
    <property type="entry name" value="Urease_asu_c"/>
</dbReference>
<feature type="binding site" evidence="5 8">
    <location>
        <position position="359"/>
    </location>
    <ligand>
        <name>Ni(2+)</name>
        <dbReference type="ChEBI" id="CHEBI:49786"/>
        <label>1</label>
    </ligand>
</feature>
<comment type="catalytic activity">
    <reaction evidence="5 11">
        <text>urea + 2 H2O + H(+) = hydrogencarbonate + 2 NH4(+)</text>
        <dbReference type="Rhea" id="RHEA:20557"/>
        <dbReference type="ChEBI" id="CHEBI:15377"/>
        <dbReference type="ChEBI" id="CHEBI:15378"/>
        <dbReference type="ChEBI" id="CHEBI:16199"/>
        <dbReference type="ChEBI" id="CHEBI:17544"/>
        <dbReference type="ChEBI" id="CHEBI:28938"/>
        <dbReference type="EC" id="3.5.1.5"/>
    </reaction>
</comment>
<dbReference type="SUPFAM" id="SSF51556">
    <property type="entry name" value="Metallo-dependent hydrolases"/>
    <property type="match status" value="1"/>
</dbReference>
<dbReference type="InterPro" id="IPR050112">
    <property type="entry name" value="Urease_alpha_subunit"/>
</dbReference>
<evidence type="ECO:0000256" key="11">
    <source>
        <dbReference type="RuleBase" id="RU000510"/>
    </source>
</evidence>
<gene>
    <name evidence="5" type="primary">ureC</name>
    <name evidence="14" type="ORF">BKE30_09430</name>
</gene>
<feature type="binding site" evidence="5 8">
    <location>
        <position position="271"/>
    </location>
    <ligand>
        <name>Ni(2+)</name>
        <dbReference type="ChEBI" id="CHEBI:49786"/>
        <label>2</label>
    </ligand>
</feature>
<evidence type="ECO:0000259" key="13">
    <source>
        <dbReference type="PROSITE" id="PS51368"/>
    </source>
</evidence>
<dbReference type="PRINTS" id="PR01752">
    <property type="entry name" value="UREASE"/>
</dbReference>
<dbReference type="NCBIfam" id="NF009685">
    <property type="entry name" value="PRK13206.1"/>
    <property type="match status" value="1"/>
</dbReference>
<dbReference type="Pfam" id="PF01979">
    <property type="entry name" value="Amidohydro_1"/>
    <property type="match status" value="1"/>
</dbReference>
<dbReference type="Proteomes" id="UP000192132">
    <property type="component" value="Unassembled WGS sequence"/>
</dbReference>
<comment type="caution">
    <text evidence="14">The sequence shown here is derived from an EMBL/GenBank/DDBJ whole genome shotgun (WGS) entry which is preliminary data.</text>
</comment>
<dbReference type="PROSITE" id="PS01120">
    <property type="entry name" value="UREASE_1"/>
    <property type="match status" value="1"/>
</dbReference>
<evidence type="ECO:0000256" key="12">
    <source>
        <dbReference type="RuleBase" id="RU004158"/>
    </source>
</evidence>
<dbReference type="InterPro" id="IPR005848">
    <property type="entry name" value="Urease_asu"/>
</dbReference>
<name>A0A1S8CVM6_9GAMM</name>
<evidence type="ECO:0000256" key="2">
    <source>
        <dbReference type="ARBA" id="ARBA00022596"/>
    </source>
</evidence>
<dbReference type="GO" id="GO:0043419">
    <property type="term" value="P:urea catabolic process"/>
    <property type="evidence" value="ECO:0007669"/>
    <property type="project" value="UniProtKB-UniRule"/>
</dbReference>
<feature type="binding site" evidence="5 8">
    <location>
        <position position="133"/>
    </location>
    <ligand>
        <name>Ni(2+)</name>
        <dbReference type="ChEBI" id="CHEBI:49786"/>
        <label>1</label>
    </ligand>
</feature>
<dbReference type="AlphaFoldDB" id="A0A1S8CVM6"/>
<dbReference type="PANTHER" id="PTHR43440">
    <property type="entry name" value="UREASE"/>
    <property type="match status" value="1"/>
</dbReference>
<dbReference type="GO" id="GO:0009039">
    <property type="term" value="F:urease activity"/>
    <property type="evidence" value="ECO:0007669"/>
    <property type="project" value="UniProtKB-UniRule"/>
</dbReference>
<evidence type="ECO:0000313" key="15">
    <source>
        <dbReference type="Proteomes" id="UP000192132"/>
    </source>
</evidence>
<feature type="active site" description="Proton donor" evidence="5 9">
    <location>
        <position position="319"/>
    </location>
</feature>
<evidence type="ECO:0000256" key="7">
    <source>
        <dbReference type="PIRSR" id="PIRSR611612-50"/>
    </source>
</evidence>
<evidence type="ECO:0000313" key="14">
    <source>
        <dbReference type="EMBL" id="ONG39561.1"/>
    </source>
</evidence>
<keyword evidence="5 10" id="KW-0963">Cytoplasm</keyword>
<dbReference type="GO" id="GO:0016151">
    <property type="term" value="F:nickel cation binding"/>
    <property type="evidence" value="ECO:0007669"/>
    <property type="project" value="UniProtKB-UniRule"/>
</dbReference>
<dbReference type="UniPathway" id="UPA00258">
    <property type="reaction ID" value="UER00370"/>
</dbReference>
<dbReference type="NCBIfam" id="TIGR01792">
    <property type="entry name" value="urease_alph"/>
    <property type="match status" value="1"/>
</dbReference>
<comment type="cofactor">
    <cofactor evidence="5 8 11">
        <name>Ni cation</name>
        <dbReference type="ChEBI" id="CHEBI:25516"/>
    </cofactor>
    <text evidence="5 8 11">Binds 2 nickel ions per subunit.</text>
</comment>
<dbReference type="STRING" id="1907941.BKE30_09430"/>
<reference evidence="14 15" key="1">
    <citation type="submission" date="2016-10" db="EMBL/GenBank/DDBJ databases">
        <title>Draft Genome sequence of Alkanindiges sp. strain H1.</title>
        <authorList>
            <person name="Subhash Y."/>
            <person name="Lee S."/>
        </authorList>
    </citation>
    <scope>NUCLEOTIDE SEQUENCE [LARGE SCALE GENOMIC DNA]</scope>
    <source>
        <strain evidence="14 15">H1</strain>
    </source>
</reference>
<evidence type="ECO:0000256" key="3">
    <source>
        <dbReference type="ARBA" id="ARBA00022723"/>
    </source>
</evidence>
<evidence type="ECO:0000256" key="4">
    <source>
        <dbReference type="ARBA" id="ARBA00022801"/>
    </source>
</evidence>
<feature type="binding site" evidence="5 8">
    <location>
        <position position="135"/>
    </location>
    <ligand>
        <name>Ni(2+)</name>
        <dbReference type="ChEBI" id="CHEBI:49786"/>
        <label>1</label>
    </ligand>
</feature>
<evidence type="ECO:0000256" key="5">
    <source>
        <dbReference type="HAMAP-Rule" id="MF_01953"/>
    </source>
</evidence>
<proteinExistence type="inferred from homology"/>
<dbReference type="InterPro" id="IPR011612">
    <property type="entry name" value="Urease_alpha_N_dom"/>
</dbReference>